<organism evidence="1 2">
    <name type="scientific">Thiothrix caldifontis</name>
    <dbReference type="NCBI Taxonomy" id="525918"/>
    <lineage>
        <taxon>Bacteria</taxon>
        <taxon>Pseudomonadati</taxon>
        <taxon>Pseudomonadota</taxon>
        <taxon>Gammaproteobacteria</taxon>
        <taxon>Thiotrichales</taxon>
        <taxon>Thiotrichaceae</taxon>
        <taxon>Thiothrix</taxon>
    </lineage>
</organism>
<name>A0A1H4AUZ6_9GAMM</name>
<evidence type="ECO:0000313" key="2">
    <source>
        <dbReference type="Proteomes" id="UP000199397"/>
    </source>
</evidence>
<keyword evidence="2" id="KW-1185">Reference proteome</keyword>
<proteinExistence type="predicted"/>
<gene>
    <name evidence="1" type="ORF">SAMN05660964_01489</name>
</gene>
<dbReference type="AlphaFoldDB" id="A0A1H4AUZ6"/>
<sequence>MINNLLGYHFHVTIANLWFSNTINKIDWFFYQEKRDFMESKESIKKELGQILASRLFEGKKQASNFLAYIIEETLIGRGDKITQYGIAIEALGKPAEFCPTENPAVRVEAGRVRKLLEEYYASEGSSSKLRIILPSGSYQPVFETSSSTTSVQHFSPKSIQSLGPKVHISYPDTALIRDDALRSLIYNMRSLLPMTLGNFREVRIALARVSQPKGHKVDELEIAWRHHQAEFLLQCHSEAADAGFAIKFVLFHTLTREQLWSDSAWVPIHYTQTILETVFSQFILETFSLHRGIAMAYWSRYWKMQRDIPCHYRVLVEHIHFLQDKAGDTNLQAFLDACQARTQRYHDDALAHLHYAVGCLYAYMLRTEPTATLEIPWNRLALRALELNPGNALAHSIFALECFHRGDYEMGKVEIETARQVNPFDHTGGHLMAVGLCALRHWELAFTLLRDVAGLDSRYPDPLRVVPCLFYFRQGEFAKAARSSTQYATLGGWETFGTLVNHCRAGDCNGCIQTLSRAVDMLPPNPSHHRLPASNFWENIQQNWAEQSTSNPLILTNTLTSSQ</sequence>
<reference evidence="1 2" key="1">
    <citation type="submission" date="2016-10" db="EMBL/GenBank/DDBJ databases">
        <authorList>
            <person name="de Groot N.N."/>
        </authorList>
    </citation>
    <scope>NUCLEOTIDE SEQUENCE [LARGE SCALE GENOMIC DNA]</scope>
    <source>
        <strain evidence="1 2">DSM 21228</strain>
    </source>
</reference>
<evidence type="ECO:0000313" key="1">
    <source>
        <dbReference type="EMBL" id="SEA39628.1"/>
    </source>
</evidence>
<protein>
    <recommendedName>
        <fullName evidence="3">TolB amino-terminal domain-containing protein</fullName>
    </recommendedName>
</protein>
<evidence type="ECO:0008006" key="3">
    <source>
        <dbReference type="Google" id="ProtNLM"/>
    </source>
</evidence>
<dbReference type="Proteomes" id="UP000199397">
    <property type="component" value="Unassembled WGS sequence"/>
</dbReference>
<dbReference type="STRING" id="525918.SAMN05660964_01489"/>
<accession>A0A1H4AUZ6</accession>
<dbReference type="EMBL" id="FNQP01000007">
    <property type="protein sequence ID" value="SEA39628.1"/>
    <property type="molecule type" value="Genomic_DNA"/>
</dbReference>
<dbReference type="SUPFAM" id="SSF48452">
    <property type="entry name" value="TPR-like"/>
    <property type="match status" value="1"/>
</dbReference>
<dbReference type="InterPro" id="IPR011990">
    <property type="entry name" value="TPR-like_helical_dom_sf"/>
</dbReference>
<dbReference type="Gene3D" id="1.25.40.10">
    <property type="entry name" value="Tetratricopeptide repeat domain"/>
    <property type="match status" value="1"/>
</dbReference>